<dbReference type="Proteomes" id="UP000051952">
    <property type="component" value="Unassembled WGS sequence"/>
</dbReference>
<keyword evidence="2" id="KW-1185">Reference proteome</keyword>
<reference evidence="2" key="1">
    <citation type="submission" date="2015-09" db="EMBL/GenBank/DDBJ databases">
        <authorList>
            <consortium name="Pathogen Informatics"/>
        </authorList>
    </citation>
    <scope>NUCLEOTIDE SEQUENCE [LARGE SCALE GENOMIC DNA]</scope>
    <source>
        <strain evidence="2">Lake Konstanz</strain>
    </source>
</reference>
<evidence type="ECO:0000313" key="2">
    <source>
        <dbReference type="Proteomes" id="UP000051952"/>
    </source>
</evidence>
<dbReference type="EMBL" id="CYKH01001855">
    <property type="protein sequence ID" value="CUG90675.1"/>
    <property type="molecule type" value="Genomic_DNA"/>
</dbReference>
<gene>
    <name evidence="1" type="ORF">BSAL_02140</name>
</gene>
<protein>
    <submittedName>
        <fullName evidence="1">Uncharacterized protein</fullName>
    </submittedName>
</protein>
<organism evidence="1 2">
    <name type="scientific">Bodo saltans</name>
    <name type="common">Flagellated protozoan</name>
    <dbReference type="NCBI Taxonomy" id="75058"/>
    <lineage>
        <taxon>Eukaryota</taxon>
        <taxon>Discoba</taxon>
        <taxon>Euglenozoa</taxon>
        <taxon>Kinetoplastea</taxon>
        <taxon>Metakinetoplastina</taxon>
        <taxon>Eubodonida</taxon>
        <taxon>Bodonidae</taxon>
        <taxon>Bodo</taxon>
    </lineage>
</organism>
<accession>A0A0S4JGJ2</accession>
<name>A0A0S4JGJ2_BODSA</name>
<sequence length="152" mass="17311">MRNTAIWAIEEKRRRKNDLSAAAEDHCERLHRAFHKANAAPNPTSSTDRRLDHTYVARSPRTVVAPVNLSLSTSVFSDMMPSTPNFHQSLVSLLMEELHQRASLQLFEATQYSGQVLQPFATSMMVCALRYELERDEALLQRDIVTRGDDPK</sequence>
<dbReference type="VEuPathDB" id="TriTrypDB:BSAL_02140"/>
<dbReference type="AlphaFoldDB" id="A0A0S4JGJ2"/>
<evidence type="ECO:0000313" key="1">
    <source>
        <dbReference type="EMBL" id="CUG90675.1"/>
    </source>
</evidence>
<proteinExistence type="predicted"/>